<dbReference type="Proteomes" id="UP000011873">
    <property type="component" value="Unassembled WGS sequence"/>
</dbReference>
<accession>M6C5P7</accession>
<evidence type="ECO:0000313" key="1">
    <source>
        <dbReference type="EMBL" id="EMJ81570.1"/>
    </source>
</evidence>
<dbReference type="AlphaFoldDB" id="M6C5P7"/>
<name>M6C5P7_LEPBO</name>
<protein>
    <submittedName>
        <fullName evidence="1">Uncharacterized protein</fullName>
    </submittedName>
</protein>
<gene>
    <name evidence="1" type="ORF">LEP1GSC016_3154</name>
</gene>
<reference evidence="1 2" key="1">
    <citation type="submission" date="2013-01" db="EMBL/GenBank/DDBJ databases">
        <authorList>
            <person name="Harkins D.M."/>
            <person name="Durkin A.S."/>
            <person name="Brinkac L.M."/>
            <person name="Haft D.H."/>
            <person name="Selengut J.D."/>
            <person name="Sanka R."/>
            <person name="DePew J."/>
            <person name="Purushe J."/>
            <person name="Galloway R.L."/>
            <person name="Vinetz J.M."/>
            <person name="Sutton G.G."/>
            <person name="Nierman W.C."/>
            <person name="Fouts D.E."/>
        </authorList>
    </citation>
    <scope>NUCLEOTIDE SEQUENCE [LARGE SCALE GENOMIC DNA]</scope>
    <source>
        <strain evidence="1 2">Sponselee CDC</strain>
    </source>
</reference>
<proteinExistence type="predicted"/>
<comment type="caution">
    <text evidence="1">The sequence shown here is derived from an EMBL/GenBank/DDBJ whole genome shotgun (WGS) entry which is preliminary data.</text>
</comment>
<dbReference type="EMBL" id="ANMU01000082">
    <property type="protein sequence ID" value="EMJ81570.1"/>
    <property type="molecule type" value="Genomic_DNA"/>
</dbReference>
<evidence type="ECO:0000313" key="2">
    <source>
        <dbReference type="Proteomes" id="UP000011873"/>
    </source>
</evidence>
<dbReference type="PATRIC" id="fig|1218567.3.peg.2206"/>
<sequence length="37" mass="4064">MSVFNQFQLGSILERILTGSDPQEETIVSRVGIGRKG</sequence>
<organism evidence="1 2">
    <name type="scientific">Leptospira borgpetersenii serovar Hardjo-bovis str. Sponselee</name>
    <dbReference type="NCBI Taxonomy" id="1303729"/>
    <lineage>
        <taxon>Bacteria</taxon>
        <taxon>Pseudomonadati</taxon>
        <taxon>Spirochaetota</taxon>
        <taxon>Spirochaetia</taxon>
        <taxon>Leptospirales</taxon>
        <taxon>Leptospiraceae</taxon>
        <taxon>Leptospira</taxon>
    </lineage>
</organism>